<accession>A0A9D4JN29</accession>
<sequence>MLTEYSTEITIDPTASGTVIMVTTITASKRKLTQIPRKTIVIVIRRKMFTTVMTTLQITTSATAILEYFKNDVTHRDNDDGCYFGDSTNYTTGNDYYGNIIDLNNDSNDENVQDCVDDLYNINNNVEDEDYNKTQAEDYASEIDAYHYSDCNDDLCDYCPAERKVDN</sequence>
<reference evidence="1" key="2">
    <citation type="submission" date="2020-11" db="EMBL/GenBank/DDBJ databases">
        <authorList>
            <person name="McCartney M.A."/>
            <person name="Auch B."/>
            <person name="Kono T."/>
            <person name="Mallez S."/>
            <person name="Becker A."/>
            <person name="Gohl D.M."/>
            <person name="Silverstein K.A.T."/>
            <person name="Koren S."/>
            <person name="Bechman K.B."/>
            <person name="Herman A."/>
            <person name="Abrahante J.E."/>
            <person name="Garbe J."/>
        </authorList>
    </citation>
    <scope>NUCLEOTIDE SEQUENCE</scope>
    <source>
        <strain evidence="1">Duluth1</strain>
        <tissue evidence="1">Whole animal</tissue>
    </source>
</reference>
<evidence type="ECO:0000313" key="1">
    <source>
        <dbReference type="EMBL" id="KAH3813532.1"/>
    </source>
</evidence>
<dbReference type="Proteomes" id="UP000828390">
    <property type="component" value="Unassembled WGS sequence"/>
</dbReference>
<organism evidence="1 2">
    <name type="scientific">Dreissena polymorpha</name>
    <name type="common">Zebra mussel</name>
    <name type="synonym">Mytilus polymorpha</name>
    <dbReference type="NCBI Taxonomy" id="45954"/>
    <lineage>
        <taxon>Eukaryota</taxon>
        <taxon>Metazoa</taxon>
        <taxon>Spiralia</taxon>
        <taxon>Lophotrochozoa</taxon>
        <taxon>Mollusca</taxon>
        <taxon>Bivalvia</taxon>
        <taxon>Autobranchia</taxon>
        <taxon>Heteroconchia</taxon>
        <taxon>Euheterodonta</taxon>
        <taxon>Imparidentia</taxon>
        <taxon>Neoheterodontei</taxon>
        <taxon>Myida</taxon>
        <taxon>Dreissenoidea</taxon>
        <taxon>Dreissenidae</taxon>
        <taxon>Dreissena</taxon>
    </lineage>
</organism>
<gene>
    <name evidence="1" type="ORF">DPMN_141993</name>
</gene>
<evidence type="ECO:0000313" key="2">
    <source>
        <dbReference type="Proteomes" id="UP000828390"/>
    </source>
</evidence>
<name>A0A9D4JN29_DREPO</name>
<reference evidence="1" key="1">
    <citation type="journal article" date="2019" name="bioRxiv">
        <title>The Genome of the Zebra Mussel, Dreissena polymorpha: A Resource for Invasive Species Research.</title>
        <authorList>
            <person name="McCartney M.A."/>
            <person name="Auch B."/>
            <person name="Kono T."/>
            <person name="Mallez S."/>
            <person name="Zhang Y."/>
            <person name="Obille A."/>
            <person name="Becker A."/>
            <person name="Abrahante J.E."/>
            <person name="Garbe J."/>
            <person name="Badalamenti J.P."/>
            <person name="Herman A."/>
            <person name="Mangelson H."/>
            <person name="Liachko I."/>
            <person name="Sullivan S."/>
            <person name="Sone E.D."/>
            <person name="Koren S."/>
            <person name="Silverstein K.A.T."/>
            <person name="Beckman K.B."/>
            <person name="Gohl D.M."/>
        </authorList>
    </citation>
    <scope>NUCLEOTIDE SEQUENCE</scope>
    <source>
        <strain evidence="1">Duluth1</strain>
        <tissue evidence="1">Whole animal</tissue>
    </source>
</reference>
<dbReference type="AlphaFoldDB" id="A0A9D4JN29"/>
<comment type="caution">
    <text evidence="1">The sequence shown here is derived from an EMBL/GenBank/DDBJ whole genome shotgun (WGS) entry which is preliminary data.</text>
</comment>
<keyword evidence="2" id="KW-1185">Reference proteome</keyword>
<dbReference type="EMBL" id="JAIWYP010000006">
    <property type="protein sequence ID" value="KAH3813532.1"/>
    <property type="molecule type" value="Genomic_DNA"/>
</dbReference>
<protein>
    <submittedName>
        <fullName evidence="1">Uncharacterized protein</fullName>
    </submittedName>
</protein>
<proteinExistence type="predicted"/>